<name>A0AAV3ATZ2_PYXAD</name>
<dbReference type="AlphaFoldDB" id="A0AAV3ATZ2"/>
<sequence>MYNYSSQSSLQQTCRPNVLNWKNSTSEVRPPLISKLKIKKHWDSVHGFLFSTVFMHSYLRFLNPKYICQYKTYIWHSYKPK</sequence>
<proteinExistence type="predicted"/>
<protein>
    <submittedName>
        <fullName evidence="1">Uncharacterized protein</fullName>
    </submittedName>
</protein>
<organism evidence="1 2">
    <name type="scientific">Pyxicephalus adspersus</name>
    <name type="common">African bullfrog</name>
    <dbReference type="NCBI Taxonomy" id="30357"/>
    <lineage>
        <taxon>Eukaryota</taxon>
        <taxon>Metazoa</taxon>
        <taxon>Chordata</taxon>
        <taxon>Craniata</taxon>
        <taxon>Vertebrata</taxon>
        <taxon>Euteleostomi</taxon>
        <taxon>Amphibia</taxon>
        <taxon>Batrachia</taxon>
        <taxon>Anura</taxon>
        <taxon>Neobatrachia</taxon>
        <taxon>Ranoidea</taxon>
        <taxon>Pyxicephalidae</taxon>
        <taxon>Pyxicephalinae</taxon>
        <taxon>Pyxicephalus</taxon>
    </lineage>
</organism>
<evidence type="ECO:0000313" key="1">
    <source>
        <dbReference type="EMBL" id="DBA31360.1"/>
    </source>
</evidence>
<dbReference type="Proteomes" id="UP001181693">
    <property type="component" value="Unassembled WGS sequence"/>
</dbReference>
<reference evidence="1" key="1">
    <citation type="thesis" date="2020" institute="ProQuest LLC" country="789 East Eisenhower Parkway, Ann Arbor, MI, USA">
        <title>Comparative Genomics and Chromosome Evolution.</title>
        <authorList>
            <person name="Mudd A.B."/>
        </authorList>
    </citation>
    <scope>NUCLEOTIDE SEQUENCE</scope>
    <source>
        <strain evidence="1">1538</strain>
        <tissue evidence="1">Blood</tissue>
    </source>
</reference>
<dbReference type="EMBL" id="DYDO01000002">
    <property type="protein sequence ID" value="DBA31360.1"/>
    <property type="molecule type" value="Genomic_DNA"/>
</dbReference>
<comment type="caution">
    <text evidence="1">The sequence shown here is derived from an EMBL/GenBank/DDBJ whole genome shotgun (WGS) entry which is preliminary data.</text>
</comment>
<keyword evidence="2" id="KW-1185">Reference proteome</keyword>
<accession>A0AAV3ATZ2</accession>
<evidence type="ECO:0000313" key="2">
    <source>
        <dbReference type="Proteomes" id="UP001181693"/>
    </source>
</evidence>
<gene>
    <name evidence="1" type="ORF">GDO54_007221</name>
</gene>